<reference evidence="2 3" key="1">
    <citation type="journal article" date="2019" name="Commun. Biol.">
        <title>The bagworm genome reveals a unique fibroin gene that provides high tensile strength.</title>
        <authorList>
            <person name="Kono N."/>
            <person name="Nakamura H."/>
            <person name="Ohtoshi R."/>
            <person name="Tomita M."/>
            <person name="Numata K."/>
            <person name="Arakawa K."/>
        </authorList>
    </citation>
    <scope>NUCLEOTIDE SEQUENCE [LARGE SCALE GENOMIC DNA]</scope>
</reference>
<dbReference type="EMBL" id="BGZK01000262">
    <property type="protein sequence ID" value="GBP32627.1"/>
    <property type="molecule type" value="Genomic_DNA"/>
</dbReference>
<evidence type="ECO:0000313" key="2">
    <source>
        <dbReference type="EMBL" id="GBP32627.1"/>
    </source>
</evidence>
<feature type="region of interest" description="Disordered" evidence="1">
    <location>
        <begin position="1"/>
        <end position="26"/>
    </location>
</feature>
<gene>
    <name evidence="2" type="ORF">EVAR_25988_1</name>
</gene>
<dbReference type="AlphaFoldDB" id="A0A4C1V2V8"/>
<name>A0A4C1V2V8_EUMVA</name>
<evidence type="ECO:0000256" key="1">
    <source>
        <dbReference type="SAM" id="MobiDB-lite"/>
    </source>
</evidence>
<sequence length="235" mass="25914">MMLSSAVAPSIELNATSKSPDAVTDTEEDVLYQKDVSFSAELEIAEPSTRLSKNAKDNPYAESRQQKNMGYISKYKNNNYTQSGERFKEIDGLKSLMSEGVSENDIDMISDDKRDDEYGAGARDELEVTTQGPSLEQKVPGATVAPPWTAAVAECDCTRCQDNATPKCRNVKPLMPIHKDPIAPTLARRVYKSLAGKLSGGSIRPSAYGQRWTSVENNLHAFTTLRTLACPEDWR</sequence>
<comment type="caution">
    <text evidence="2">The sequence shown here is derived from an EMBL/GenBank/DDBJ whole genome shotgun (WGS) entry which is preliminary data.</text>
</comment>
<evidence type="ECO:0000313" key="3">
    <source>
        <dbReference type="Proteomes" id="UP000299102"/>
    </source>
</evidence>
<keyword evidence="3" id="KW-1185">Reference proteome</keyword>
<dbReference type="OrthoDB" id="10014052at2759"/>
<accession>A0A4C1V2V8</accession>
<organism evidence="2 3">
    <name type="scientific">Eumeta variegata</name>
    <name type="common">Bagworm moth</name>
    <name type="synonym">Eumeta japonica</name>
    <dbReference type="NCBI Taxonomy" id="151549"/>
    <lineage>
        <taxon>Eukaryota</taxon>
        <taxon>Metazoa</taxon>
        <taxon>Ecdysozoa</taxon>
        <taxon>Arthropoda</taxon>
        <taxon>Hexapoda</taxon>
        <taxon>Insecta</taxon>
        <taxon>Pterygota</taxon>
        <taxon>Neoptera</taxon>
        <taxon>Endopterygota</taxon>
        <taxon>Lepidoptera</taxon>
        <taxon>Glossata</taxon>
        <taxon>Ditrysia</taxon>
        <taxon>Tineoidea</taxon>
        <taxon>Psychidae</taxon>
        <taxon>Oiketicinae</taxon>
        <taxon>Eumeta</taxon>
    </lineage>
</organism>
<proteinExistence type="predicted"/>
<protein>
    <submittedName>
        <fullName evidence="2">Uncharacterized protein</fullName>
    </submittedName>
</protein>
<feature type="region of interest" description="Disordered" evidence="1">
    <location>
        <begin position="45"/>
        <end position="68"/>
    </location>
</feature>
<dbReference type="Proteomes" id="UP000299102">
    <property type="component" value="Unassembled WGS sequence"/>
</dbReference>